<dbReference type="AlphaFoldDB" id="A0A3B4Z270"/>
<dbReference type="GO" id="GO:0031267">
    <property type="term" value="F:small GTPase binding"/>
    <property type="evidence" value="ECO:0007669"/>
    <property type="project" value="TreeGrafter"/>
</dbReference>
<dbReference type="InterPro" id="IPR000408">
    <property type="entry name" value="Reg_chr_condens"/>
</dbReference>
<dbReference type="GO" id="GO:0016197">
    <property type="term" value="P:endosomal transport"/>
    <property type="evidence" value="ECO:0007669"/>
    <property type="project" value="TreeGrafter"/>
</dbReference>
<dbReference type="InterPro" id="IPR051984">
    <property type="entry name" value="Alsin"/>
</dbReference>
<organism evidence="3 4">
    <name type="scientific">Seriola lalandi dorsalis</name>
    <dbReference type="NCBI Taxonomy" id="1841481"/>
    <lineage>
        <taxon>Eukaryota</taxon>
        <taxon>Metazoa</taxon>
        <taxon>Chordata</taxon>
        <taxon>Craniata</taxon>
        <taxon>Vertebrata</taxon>
        <taxon>Euteleostomi</taxon>
        <taxon>Actinopterygii</taxon>
        <taxon>Neopterygii</taxon>
        <taxon>Teleostei</taxon>
        <taxon>Neoteleostei</taxon>
        <taxon>Acanthomorphata</taxon>
        <taxon>Carangaria</taxon>
        <taxon>Carangiformes</taxon>
        <taxon>Carangidae</taxon>
        <taxon>Seriola</taxon>
    </lineage>
</organism>
<dbReference type="Proteomes" id="UP000261360">
    <property type="component" value="Unplaced"/>
</dbReference>
<dbReference type="SUPFAM" id="SSF50985">
    <property type="entry name" value="RCC1/BLIP-II"/>
    <property type="match status" value="1"/>
</dbReference>
<dbReference type="GO" id="GO:0005085">
    <property type="term" value="F:guanyl-nucleotide exchange factor activity"/>
    <property type="evidence" value="ECO:0007669"/>
    <property type="project" value="TreeGrafter"/>
</dbReference>
<feature type="compositionally biased region" description="Polar residues" evidence="2">
    <location>
        <begin position="264"/>
        <end position="277"/>
    </location>
</feature>
<dbReference type="Gene3D" id="2.130.10.30">
    <property type="entry name" value="Regulator of chromosome condensation 1/beta-lactamase-inhibitor protein II"/>
    <property type="match status" value="1"/>
</dbReference>
<name>A0A3B4Z270_SERLL</name>
<dbReference type="PROSITE" id="PS00626">
    <property type="entry name" value="RCC1_2"/>
    <property type="match status" value="2"/>
</dbReference>
<dbReference type="PROSITE" id="PS50012">
    <property type="entry name" value="RCC1_3"/>
    <property type="match status" value="3"/>
</dbReference>
<evidence type="ECO:0000256" key="2">
    <source>
        <dbReference type="SAM" id="MobiDB-lite"/>
    </source>
</evidence>
<dbReference type="GO" id="GO:0005813">
    <property type="term" value="C:centrosome"/>
    <property type="evidence" value="ECO:0007669"/>
    <property type="project" value="TreeGrafter"/>
</dbReference>
<keyword evidence="4" id="KW-1185">Reference proteome</keyword>
<evidence type="ECO:0008006" key="5">
    <source>
        <dbReference type="Google" id="ProtNLM"/>
    </source>
</evidence>
<feature type="repeat" description="RCC1" evidence="1">
    <location>
        <begin position="90"/>
        <end position="146"/>
    </location>
</feature>
<reference evidence="3" key="2">
    <citation type="submission" date="2025-09" db="UniProtKB">
        <authorList>
            <consortium name="Ensembl"/>
        </authorList>
    </citation>
    <scope>IDENTIFICATION</scope>
</reference>
<feature type="repeat" description="RCC1" evidence="1">
    <location>
        <begin position="147"/>
        <end position="195"/>
    </location>
</feature>
<feature type="region of interest" description="Disordered" evidence="2">
    <location>
        <begin position="253"/>
        <end position="277"/>
    </location>
</feature>
<evidence type="ECO:0000313" key="4">
    <source>
        <dbReference type="Proteomes" id="UP000261360"/>
    </source>
</evidence>
<feature type="repeat" description="RCC1" evidence="1">
    <location>
        <begin position="42"/>
        <end position="89"/>
    </location>
</feature>
<evidence type="ECO:0000256" key="1">
    <source>
        <dbReference type="PROSITE-ProRule" id="PRU00235"/>
    </source>
</evidence>
<dbReference type="Ensembl" id="ENSSLDT00000030007.1">
    <property type="protein sequence ID" value="ENSSLDP00000029154.1"/>
    <property type="gene ID" value="ENSSLDG00000022505.1"/>
</dbReference>
<dbReference type="GO" id="GO:0005737">
    <property type="term" value="C:cytoplasm"/>
    <property type="evidence" value="ECO:0007669"/>
    <property type="project" value="TreeGrafter"/>
</dbReference>
<sequence>LLHIWQSAGPSEQLSPERVLLSRPVLHATVGEHHGLLLTQGECVYSFGELLWRDLSIPASAPLLEVSLLGKTVVRVAAGGFHCGALTEQGHIYMWGENTAGQCGLTDRISEPCLVSVVDSEVVPQAVVRIVDLACGREHSLALSSQNELWAWGSGCQLGLVTNNFPVWRPQKVSFSIYFLQVACGAYHSLALVRSLPPQNYNTQNCPEKRERGQSPHYSVTEREELVTVDDAHYCPLGVELSEALTGENFPVSASIEPDGLNTDHMTQTDGSPKSYSLSGWRANKNSTFPDETELQSLLQKLSGHTLETQHTTGPGDSDSLSSHTSGLLCICSFYLSRPFVYLFFNLFSHASLFSTVLVHCFAFLDFSFIQSLHKCVSLFVFLLCV</sequence>
<protein>
    <recommendedName>
        <fullName evidence="5">Alsin Rho guanine nucleotide exchange factor ALS2 a</fullName>
    </recommendedName>
</protein>
<dbReference type="PANTHER" id="PTHR46089">
    <property type="entry name" value="ALSIN HOMOLOG"/>
    <property type="match status" value="1"/>
</dbReference>
<proteinExistence type="predicted"/>
<accession>A0A3B4Z270</accession>
<dbReference type="GO" id="GO:0030425">
    <property type="term" value="C:dendrite"/>
    <property type="evidence" value="ECO:0007669"/>
    <property type="project" value="TreeGrafter"/>
</dbReference>
<dbReference type="PANTHER" id="PTHR46089:SF3">
    <property type="entry name" value="ALSIN"/>
    <property type="match status" value="1"/>
</dbReference>
<reference evidence="3" key="1">
    <citation type="submission" date="2025-08" db="UniProtKB">
        <authorList>
            <consortium name="Ensembl"/>
        </authorList>
    </citation>
    <scope>IDENTIFICATION</scope>
</reference>
<dbReference type="InterPro" id="IPR009091">
    <property type="entry name" value="RCC1/BLIP-II"/>
</dbReference>
<dbReference type="Pfam" id="PF00415">
    <property type="entry name" value="RCC1"/>
    <property type="match status" value="2"/>
</dbReference>
<dbReference type="STRING" id="1841481.ENSSLDP00000029154"/>
<dbReference type="GeneTree" id="ENSGT00940000155861"/>
<evidence type="ECO:0000313" key="3">
    <source>
        <dbReference type="Ensembl" id="ENSSLDP00000029154.1"/>
    </source>
</evidence>